<evidence type="ECO:0000313" key="1">
    <source>
        <dbReference type="EMBL" id="CAB5023230.1"/>
    </source>
</evidence>
<dbReference type="InterPro" id="IPR008979">
    <property type="entry name" value="Galactose-bd-like_sf"/>
</dbReference>
<dbReference type="AlphaFoldDB" id="A0A6J7QZS8"/>
<accession>A0A6J7QZS8</accession>
<protein>
    <submittedName>
        <fullName evidence="1">Unannotated protein</fullName>
    </submittedName>
</protein>
<gene>
    <name evidence="1" type="ORF">UFOPK3992_01835</name>
</gene>
<proteinExistence type="predicted"/>
<reference evidence="1" key="1">
    <citation type="submission" date="2020-05" db="EMBL/GenBank/DDBJ databases">
        <authorList>
            <person name="Chiriac C."/>
            <person name="Salcher M."/>
            <person name="Ghai R."/>
            <person name="Kavagutti S V."/>
        </authorList>
    </citation>
    <scope>NUCLEOTIDE SEQUENCE</scope>
</reference>
<dbReference type="SUPFAM" id="SSF49785">
    <property type="entry name" value="Galactose-binding domain-like"/>
    <property type="match status" value="1"/>
</dbReference>
<dbReference type="EMBL" id="CAFBOZ010000320">
    <property type="protein sequence ID" value="CAB5023230.1"/>
    <property type="molecule type" value="Genomic_DNA"/>
</dbReference>
<dbReference type="Gene3D" id="2.60.120.260">
    <property type="entry name" value="Galactose-binding domain-like"/>
    <property type="match status" value="1"/>
</dbReference>
<name>A0A6J7QZS8_9ZZZZ</name>
<organism evidence="1">
    <name type="scientific">freshwater metagenome</name>
    <dbReference type="NCBI Taxonomy" id="449393"/>
    <lineage>
        <taxon>unclassified sequences</taxon>
        <taxon>metagenomes</taxon>
        <taxon>ecological metagenomes</taxon>
    </lineage>
</organism>
<sequence>MVYASDYLSGKPGVGLLLDLGAPRPVSAVKLTLVGPGTDLEIRTSEKVSDDPAAYTPFAAATAAPEDIVLRAPKPVTARYVLIWITRVSSNPDSGYQGGIGELTVLG</sequence>